<protein>
    <submittedName>
        <fullName evidence="3">Glycosyltransferase family 4 protein</fullName>
    </submittedName>
</protein>
<dbReference type="InterPro" id="IPR028098">
    <property type="entry name" value="Glyco_trans_4-like_N"/>
</dbReference>
<dbReference type="GO" id="GO:0016757">
    <property type="term" value="F:glycosyltransferase activity"/>
    <property type="evidence" value="ECO:0007669"/>
    <property type="project" value="InterPro"/>
</dbReference>
<reference evidence="3" key="1">
    <citation type="submission" date="2020-07" db="EMBL/GenBank/DDBJ databases">
        <title>Huge and variable diversity of episymbiotic CPR bacteria and DPANN archaea in groundwater ecosystems.</title>
        <authorList>
            <person name="He C.Y."/>
            <person name="Keren R."/>
            <person name="Whittaker M."/>
            <person name="Farag I.F."/>
            <person name="Doudna J."/>
            <person name="Cate J.H.D."/>
            <person name="Banfield J.F."/>
        </authorList>
    </citation>
    <scope>NUCLEOTIDE SEQUENCE</scope>
    <source>
        <strain evidence="3">NC_groundwater_763_Ag_S-0.2um_68_21</strain>
    </source>
</reference>
<feature type="domain" description="Glycosyltransferase subfamily 4-like N-terminal" evidence="2">
    <location>
        <begin position="18"/>
        <end position="165"/>
    </location>
</feature>
<dbReference type="Pfam" id="PF00534">
    <property type="entry name" value="Glycos_transf_1"/>
    <property type="match status" value="1"/>
</dbReference>
<name>A0A932HXK0_UNCTE</name>
<dbReference type="InterPro" id="IPR001296">
    <property type="entry name" value="Glyco_trans_1"/>
</dbReference>
<evidence type="ECO:0000313" key="4">
    <source>
        <dbReference type="Proteomes" id="UP000782312"/>
    </source>
</evidence>
<accession>A0A932HXK0</accession>
<proteinExistence type="predicted"/>
<dbReference type="PANTHER" id="PTHR12526:SF595">
    <property type="entry name" value="BLL5217 PROTEIN"/>
    <property type="match status" value="1"/>
</dbReference>
<organism evidence="3 4">
    <name type="scientific">Tectimicrobiota bacterium</name>
    <dbReference type="NCBI Taxonomy" id="2528274"/>
    <lineage>
        <taxon>Bacteria</taxon>
        <taxon>Pseudomonadati</taxon>
        <taxon>Nitrospinota/Tectimicrobiota group</taxon>
        <taxon>Candidatus Tectimicrobiota</taxon>
    </lineage>
</organism>
<dbReference type="Gene3D" id="3.40.50.2000">
    <property type="entry name" value="Glycogen Phosphorylase B"/>
    <property type="match status" value="2"/>
</dbReference>
<feature type="domain" description="Glycosyl transferase family 1" evidence="1">
    <location>
        <begin position="175"/>
        <end position="307"/>
    </location>
</feature>
<dbReference type="AlphaFoldDB" id="A0A932HXK0"/>
<dbReference type="CDD" id="cd03802">
    <property type="entry name" value="GT4_AviGT4-like"/>
    <property type="match status" value="1"/>
</dbReference>
<dbReference type="PANTHER" id="PTHR12526">
    <property type="entry name" value="GLYCOSYLTRANSFERASE"/>
    <property type="match status" value="1"/>
</dbReference>
<comment type="caution">
    <text evidence="3">The sequence shown here is derived from an EMBL/GenBank/DDBJ whole genome shotgun (WGS) entry which is preliminary data.</text>
</comment>
<dbReference type="Pfam" id="PF13439">
    <property type="entry name" value="Glyco_transf_4"/>
    <property type="match status" value="1"/>
</dbReference>
<dbReference type="EMBL" id="JACPUR010000001">
    <property type="protein sequence ID" value="MBI3126258.1"/>
    <property type="molecule type" value="Genomic_DNA"/>
</dbReference>
<evidence type="ECO:0000313" key="3">
    <source>
        <dbReference type="EMBL" id="MBI3126258.1"/>
    </source>
</evidence>
<dbReference type="SUPFAM" id="SSF53756">
    <property type="entry name" value="UDP-Glycosyltransferase/glycogen phosphorylase"/>
    <property type="match status" value="1"/>
</dbReference>
<sequence length="354" mass="38928">MRIAQIAPLWASVPPSHYGGTEAIVHLLTEELVRRGHEVTLFASGDSRTDGRLRPACDVNLIDAMARGEAWTYEGYANANLVEALREAESFDIIHCHLGCRAIPIGTLSRTPIFHRINSALTPDDLWILSRYPDVPIIAQTHSQIASVPPARRQNIRIIYNGVNVNAYEPSYLPGKYLAFLGRMSPLKNPLGAIQIAGKASLPIVLAGAPENLEEEDYFSAHIRPRIDGKHVTYIGRVAHAQKNELLKNAAALLFPIEWEEPFGNVMVEAMACGTPVLACNRGAVSEVIDYGKTGFYGDSPESVASFVPRTLELDRAAIRAHAQKRFSHIRMVDQYLQTYEDFTGIAASLACSA</sequence>
<dbReference type="Proteomes" id="UP000782312">
    <property type="component" value="Unassembled WGS sequence"/>
</dbReference>
<evidence type="ECO:0000259" key="1">
    <source>
        <dbReference type="Pfam" id="PF00534"/>
    </source>
</evidence>
<gene>
    <name evidence="3" type="ORF">HYZ11_01465</name>
</gene>
<evidence type="ECO:0000259" key="2">
    <source>
        <dbReference type="Pfam" id="PF13439"/>
    </source>
</evidence>